<protein>
    <submittedName>
        <fullName evidence="1">Uncharacterized protein</fullName>
    </submittedName>
</protein>
<reference evidence="1 2" key="1">
    <citation type="journal article" date="2012" name="Appl. Environ. Microbiol.">
        <title>Short-read sequencing for genomic analysis of the brown rot fungus Fibroporia radiculosa.</title>
        <authorList>
            <person name="Tang J.D."/>
            <person name="Perkins A.D."/>
            <person name="Sonstegard T.S."/>
            <person name="Schroeder S.G."/>
            <person name="Burgess S.C."/>
            <person name="Diehl S.V."/>
        </authorList>
    </citation>
    <scope>NUCLEOTIDE SEQUENCE [LARGE SCALE GENOMIC DNA]</scope>
    <source>
        <strain evidence="1 2">TFFH 294</strain>
    </source>
</reference>
<gene>
    <name evidence="1" type="ORF">FIBRA_09033</name>
</gene>
<proteinExistence type="predicted"/>
<dbReference type="HOGENOM" id="CLU_3423300_0_0_1"/>
<dbReference type="AlphaFoldDB" id="J4H5H3"/>
<accession>J4H5H3</accession>
<keyword evidence="2" id="KW-1185">Reference proteome</keyword>
<sequence length="23" mass="2612">MPEDVKNSMLGRDLIAFGLHLVR</sequence>
<dbReference type="Proteomes" id="UP000006352">
    <property type="component" value="Unassembled WGS sequence"/>
</dbReference>
<dbReference type="InParanoid" id="J4H5H3"/>
<name>J4H5H3_9APHY</name>
<organism evidence="1 2">
    <name type="scientific">Fibroporia radiculosa</name>
    <dbReference type="NCBI Taxonomy" id="599839"/>
    <lineage>
        <taxon>Eukaryota</taxon>
        <taxon>Fungi</taxon>
        <taxon>Dikarya</taxon>
        <taxon>Basidiomycota</taxon>
        <taxon>Agaricomycotina</taxon>
        <taxon>Agaricomycetes</taxon>
        <taxon>Polyporales</taxon>
        <taxon>Fibroporiaceae</taxon>
        <taxon>Fibroporia</taxon>
    </lineage>
</organism>
<evidence type="ECO:0000313" key="2">
    <source>
        <dbReference type="Proteomes" id="UP000006352"/>
    </source>
</evidence>
<dbReference type="EMBL" id="HE797477">
    <property type="protein sequence ID" value="CCM06739.1"/>
    <property type="molecule type" value="Genomic_DNA"/>
</dbReference>
<evidence type="ECO:0000313" key="1">
    <source>
        <dbReference type="EMBL" id="CCM06739.1"/>
    </source>
</evidence>